<dbReference type="PANTHER" id="PTHR42792">
    <property type="entry name" value="FLAGELLIN"/>
    <property type="match status" value="1"/>
</dbReference>
<keyword evidence="7" id="KW-1185">Reference proteome</keyword>
<keyword evidence="3" id="KW-0964">Secreted</keyword>
<reference evidence="6 7" key="1">
    <citation type="submission" date="2019-03" db="EMBL/GenBank/DDBJ databases">
        <title>Genomic Encyclopedia of Type Strains, Phase IV (KMG-IV): sequencing the most valuable type-strain genomes for metagenomic binning, comparative biology and taxonomic classification.</title>
        <authorList>
            <person name="Goeker M."/>
        </authorList>
    </citation>
    <scope>NUCLEOTIDE SEQUENCE [LARGE SCALE GENOMIC DNA]</scope>
    <source>
        <strain evidence="6 7">DSM 24984</strain>
    </source>
</reference>
<name>A0A4R1KEK0_9BACT</name>
<accession>A0A4R1KEK0</accession>
<dbReference type="PRINTS" id="PR00207">
    <property type="entry name" value="FLAGELLIN"/>
</dbReference>
<dbReference type="Proteomes" id="UP000294614">
    <property type="component" value="Unassembled WGS sequence"/>
</dbReference>
<evidence type="ECO:0000259" key="5">
    <source>
        <dbReference type="Pfam" id="PF00700"/>
    </source>
</evidence>
<dbReference type="InterPro" id="IPR042187">
    <property type="entry name" value="Flagellin_C_sub2"/>
</dbReference>
<dbReference type="InterPro" id="IPR046358">
    <property type="entry name" value="Flagellin_C"/>
</dbReference>
<dbReference type="Gene3D" id="6.10.10.10">
    <property type="entry name" value="Flagellar export chaperone, C-terminal domain"/>
    <property type="match status" value="1"/>
</dbReference>
<evidence type="ECO:0000313" key="6">
    <source>
        <dbReference type="EMBL" id="TCK62423.1"/>
    </source>
</evidence>
<dbReference type="GO" id="GO:0005576">
    <property type="term" value="C:extracellular region"/>
    <property type="evidence" value="ECO:0007669"/>
    <property type="project" value="UniProtKB-SubCell"/>
</dbReference>
<gene>
    <name evidence="6" type="ORF">C8D98_0949</name>
</gene>
<dbReference type="InterPro" id="IPR001029">
    <property type="entry name" value="Flagellin_N"/>
</dbReference>
<comment type="similarity">
    <text evidence="1 3">Belongs to the bacterial flagellin family.</text>
</comment>
<dbReference type="GO" id="GO:0009288">
    <property type="term" value="C:bacterial-type flagellum"/>
    <property type="evidence" value="ECO:0007669"/>
    <property type="project" value="UniProtKB-SubCell"/>
</dbReference>
<keyword evidence="2 3" id="KW-0975">Bacterial flagellum</keyword>
<comment type="caution">
    <text evidence="6">The sequence shown here is derived from an EMBL/GenBank/DDBJ whole genome shotgun (WGS) entry which is preliminary data.</text>
</comment>
<proteinExistence type="inferred from homology"/>
<dbReference type="Pfam" id="PF00700">
    <property type="entry name" value="Flagellin_C"/>
    <property type="match status" value="1"/>
</dbReference>
<dbReference type="InterPro" id="IPR001492">
    <property type="entry name" value="Flagellin"/>
</dbReference>
<comment type="subcellular location">
    <subcellularLocation>
        <location evidence="3">Secreted</location>
    </subcellularLocation>
    <subcellularLocation>
        <location evidence="3">Bacterial flagellum</location>
    </subcellularLocation>
</comment>
<dbReference type="PANTHER" id="PTHR42792:SF2">
    <property type="entry name" value="FLAGELLIN"/>
    <property type="match status" value="1"/>
</dbReference>
<feature type="domain" description="Flagellin N-terminal" evidence="4">
    <location>
        <begin position="6"/>
        <end position="143"/>
    </location>
</feature>
<evidence type="ECO:0000259" key="4">
    <source>
        <dbReference type="Pfam" id="PF00669"/>
    </source>
</evidence>
<evidence type="ECO:0000256" key="1">
    <source>
        <dbReference type="ARBA" id="ARBA00005709"/>
    </source>
</evidence>
<sequence length="797" mass="82975">MALTVYTNVNSIMAQSYVNQTSNNISKNLEKLSSGLRINSAADDASGLAISEKLRGQISGLKRASMNAQDGISMLQTAEGGLATIQSMTQRMRELAVQAANGVYTSNDRAEIQKEVDQLKAEIDRVASSTEFNTKKLLNGNATALWSTDKTSAIDVVVKGKVAEGNYNLDIDVTAGKNYVYKSDVMTLNESSIGGEIVEDGAAGDNDSNVLSVTDIKTMATSGTSYYTVNVGDVSANTSATMTVTGTFQQAGSSFSVASAATVSTATSSGYVEVKFDQDVTAGATAISAKIRFINAKTGTVGDWVTVTASATGGTISISSADTAALTDTAGGTLGFDMSLSLGVNGKIQSGDKVLLAQSGSVTTADSIASSGGGTIKISDGPAGQSGPTINFTTASSLTKKDNGDNIVDANNVTVYYASIDSSTGNIDLGSMSINFKEGSNATDANGLTKTDSFNLEVRGGGDVATSTTKLRDIALFTTDDGRNLFDQTQELTIFGNGSSKTIYLEGDDTIADFENKLSEAIKSIGMGADSSTSDTVSDVNNNLVNYVTLAKDNSNEAVQGTFVIQTAKLGEDSKLSFVGDENLINALSLAKIQDGTNSELNVTVTDAHTGKTIGSDKVNDYKLKDVIAGLEVKVDSAVGLDISWDDISKTMTFTGSSDSVKLHVVDNTTELQIGANEGQTINTSVAQADTNALGLADVLMVDQESAQSAITKIDNALNNISSARATLGAQINRLEYTISGLDTTRENLTASESRIRDLDMAAEMSDFTKNQILSQAGVAMISQANAQAQLAMQLLG</sequence>
<evidence type="ECO:0000256" key="2">
    <source>
        <dbReference type="ARBA" id="ARBA00023143"/>
    </source>
</evidence>
<keyword evidence="6" id="KW-0282">Flagellum</keyword>
<dbReference type="Gene3D" id="1.20.1330.10">
    <property type="entry name" value="f41 fragment of flagellin, N-terminal domain"/>
    <property type="match status" value="2"/>
</dbReference>
<dbReference type="AlphaFoldDB" id="A0A4R1KEK0"/>
<feature type="domain" description="Flagellin C-terminal" evidence="5">
    <location>
        <begin position="711"/>
        <end position="796"/>
    </location>
</feature>
<keyword evidence="6" id="KW-0969">Cilium</keyword>
<dbReference type="GO" id="GO:0005198">
    <property type="term" value="F:structural molecule activity"/>
    <property type="evidence" value="ECO:0007669"/>
    <property type="project" value="UniProtKB-UniRule"/>
</dbReference>
<evidence type="ECO:0000313" key="7">
    <source>
        <dbReference type="Proteomes" id="UP000294614"/>
    </source>
</evidence>
<comment type="function">
    <text evidence="3">Flagellin is the subunit protein which polymerizes to form the filaments of bacterial flagella.</text>
</comment>
<dbReference type="EMBL" id="SMGG01000003">
    <property type="protein sequence ID" value="TCK62423.1"/>
    <property type="molecule type" value="Genomic_DNA"/>
</dbReference>
<organism evidence="6 7">
    <name type="scientific">Seleniivibrio woodruffii</name>
    <dbReference type="NCBI Taxonomy" id="1078050"/>
    <lineage>
        <taxon>Bacteria</taxon>
        <taxon>Pseudomonadati</taxon>
        <taxon>Deferribacterota</taxon>
        <taxon>Deferribacteres</taxon>
        <taxon>Deferribacterales</taxon>
        <taxon>Geovibrionaceae</taxon>
        <taxon>Seleniivibrio</taxon>
    </lineage>
</organism>
<dbReference type="SUPFAM" id="SSF64518">
    <property type="entry name" value="Phase 1 flagellin"/>
    <property type="match status" value="2"/>
</dbReference>
<dbReference type="OrthoDB" id="9796789at2"/>
<keyword evidence="6" id="KW-0966">Cell projection</keyword>
<evidence type="ECO:0000256" key="3">
    <source>
        <dbReference type="RuleBase" id="RU362073"/>
    </source>
</evidence>
<protein>
    <recommendedName>
        <fullName evidence="3">Flagellin</fullName>
    </recommendedName>
</protein>
<dbReference type="RefSeq" id="WP_132872467.1">
    <property type="nucleotide sequence ID" value="NZ_JAJUHT010000004.1"/>
</dbReference>
<dbReference type="Gene3D" id="3.30.70.2120">
    <property type="match status" value="1"/>
</dbReference>
<dbReference type="Pfam" id="PF00669">
    <property type="entry name" value="Flagellin_N"/>
    <property type="match status" value="1"/>
</dbReference>